<organism evidence="2 3">
    <name type="scientific">Penicillium frequentans</name>
    <dbReference type="NCBI Taxonomy" id="3151616"/>
    <lineage>
        <taxon>Eukaryota</taxon>
        <taxon>Fungi</taxon>
        <taxon>Dikarya</taxon>
        <taxon>Ascomycota</taxon>
        <taxon>Pezizomycotina</taxon>
        <taxon>Eurotiomycetes</taxon>
        <taxon>Eurotiomycetidae</taxon>
        <taxon>Eurotiales</taxon>
        <taxon>Aspergillaceae</taxon>
        <taxon>Penicillium</taxon>
    </lineage>
</organism>
<reference evidence="2 3" key="1">
    <citation type="journal article" date="2023" name="IMA Fungus">
        <title>Comparative genomic study of the Penicillium genus elucidates a diverse pangenome and 15 lateral gene transfer events.</title>
        <authorList>
            <person name="Petersen C."/>
            <person name="Sorensen T."/>
            <person name="Nielsen M.R."/>
            <person name="Sondergaard T.E."/>
            <person name="Sorensen J.L."/>
            <person name="Fitzpatrick D.A."/>
            <person name="Frisvad J.C."/>
            <person name="Nielsen K.L."/>
        </authorList>
    </citation>
    <scope>NUCLEOTIDE SEQUENCE [LARGE SCALE GENOMIC DNA]</scope>
    <source>
        <strain evidence="2 3">IBT 35679</strain>
    </source>
</reference>
<accession>A0AAD6GEJ2</accession>
<dbReference type="EMBL" id="JAQIZZ010000006">
    <property type="protein sequence ID" value="KAJ5537807.1"/>
    <property type="molecule type" value="Genomic_DNA"/>
</dbReference>
<gene>
    <name evidence="2" type="ORF">N7494_007286</name>
</gene>
<dbReference type="InterPro" id="IPR013785">
    <property type="entry name" value="Aldolase_TIM"/>
</dbReference>
<name>A0AAD6GEJ2_9EURO</name>
<dbReference type="Proteomes" id="UP001220324">
    <property type="component" value="Unassembled WGS sequence"/>
</dbReference>
<evidence type="ECO:0000256" key="1">
    <source>
        <dbReference type="SAM" id="SignalP"/>
    </source>
</evidence>
<evidence type="ECO:0000313" key="2">
    <source>
        <dbReference type="EMBL" id="KAJ5537807.1"/>
    </source>
</evidence>
<feature type="signal peptide" evidence="1">
    <location>
        <begin position="1"/>
        <end position="19"/>
    </location>
</feature>
<protein>
    <submittedName>
        <fullName evidence="2">Uncharacterized protein</fullName>
    </submittedName>
</protein>
<evidence type="ECO:0000313" key="3">
    <source>
        <dbReference type="Proteomes" id="UP001220324"/>
    </source>
</evidence>
<keyword evidence="3" id="KW-1185">Reference proteome</keyword>
<comment type="caution">
    <text evidence="2">The sequence shown here is derived from an EMBL/GenBank/DDBJ whole genome shotgun (WGS) entry which is preliminary data.</text>
</comment>
<dbReference type="Gene3D" id="3.20.20.70">
    <property type="entry name" value="Aldolase class I"/>
    <property type="match status" value="1"/>
</dbReference>
<feature type="chain" id="PRO_5042060975" evidence="1">
    <location>
        <begin position="20"/>
        <end position="270"/>
    </location>
</feature>
<dbReference type="AlphaFoldDB" id="A0AAD6GEJ2"/>
<keyword evidence="1" id="KW-0732">Signal</keyword>
<sequence>MKALLRITVGLVIACSAYASTFRVFDDTAYLNTSIGYGTTNINWIPAYVCNPLTKGGVLPSADTWKDIVLEWNVYPSYPLVIDCEDLYFTDDSTADLYLEIMSTLQTWASDVIPSGQIIGWYGLSGNTIVGLYDHYRSLIANYSDHAFFPSAYTYSSSITTWHTSLTTVLEKINTINDSLPVWPYTWPQYHGNYSFIPSNLWEEELEILAENSDVDGFVIWGGKNHAVCDDACQDVAGTEPWLNVTRTFLDSLYGIYSGDASVSGSQLFS</sequence>
<proteinExistence type="predicted"/>